<evidence type="ECO:0000256" key="3">
    <source>
        <dbReference type="ARBA" id="ARBA00022692"/>
    </source>
</evidence>
<keyword evidence="3 6" id="KW-0812">Transmembrane</keyword>
<keyword evidence="10" id="KW-1185">Reference proteome</keyword>
<feature type="domain" description="RDD" evidence="7">
    <location>
        <begin position="24"/>
        <end position="138"/>
    </location>
</feature>
<sequence length="149" mass="16255">MSAYGWALPDPETQPAFYQDVSSKRLLAWVIDSVLIVGLTLLVLPFTAFIGILFFGFLMLMVGFAYRVVTIANGSATLGMRFLGIEFRKSNGDRFDLGMAFLHTLGLSVSFAMPLLQVISIVLMLTTARGQGLSDHLLGTVAINRAGHR</sequence>
<evidence type="ECO:0000313" key="10">
    <source>
        <dbReference type="Proteomes" id="UP000051086"/>
    </source>
</evidence>
<dbReference type="InterPro" id="IPR051791">
    <property type="entry name" value="Pra-immunoreactive"/>
</dbReference>
<dbReference type="RefSeq" id="WP_058244128.1">
    <property type="nucleotide sequence ID" value="NZ_CYSB01000040.1"/>
</dbReference>
<dbReference type="EMBL" id="CYSB01000040">
    <property type="protein sequence ID" value="CUH69563.1"/>
    <property type="molecule type" value="Genomic_DNA"/>
</dbReference>
<reference evidence="9 11" key="1">
    <citation type="submission" date="2015-09" db="EMBL/GenBank/DDBJ databases">
        <authorList>
            <consortium name="Swine Surveillance"/>
        </authorList>
    </citation>
    <scope>NUCLEOTIDE SEQUENCE [LARGE SCALE GENOMIC DNA]</scope>
    <source>
        <strain evidence="9 11">5120</strain>
    </source>
</reference>
<name>A0A0P1FN38_9RHOB</name>
<dbReference type="PANTHER" id="PTHR36115:SF6">
    <property type="entry name" value="PROLINE-RICH ANTIGEN HOMOLOG"/>
    <property type="match status" value="1"/>
</dbReference>
<evidence type="ECO:0000256" key="1">
    <source>
        <dbReference type="ARBA" id="ARBA00004651"/>
    </source>
</evidence>
<evidence type="ECO:0000256" key="2">
    <source>
        <dbReference type="ARBA" id="ARBA00022475"/>
    </source>
</evidence>
<dbReference type="OrthoDB" id="7270324at2"/>
<feature type="transmembrane region" description="Helical" evidence="6">
    <location>
        <begin position="34"/>
        <end position="58"/>
    </location>
</feature>
<evidence type="ECO:0000313" key="11">
    <source>
        <dbReference type="Proteomes" id="UP000051887"/>
    </source>
</evidence>
<evidence type="ECO:0000259" key="7">
    <source>
        <dbReference type="Pfam" id="PF06271"/>
    </source>
</evidence>
<evidence type="ECO:0000256" key="6">
    <source>
        <dbReference type="SAM" id="Phobius"/>
    </source>
</evidence>
<dbReference type="GO" id="GO:0005886">
    <property type="term" value="C:plasma membrane"/>
    <property type="evidence" value="ECO:0007669"/>
    <property type="project" value="UniProtKB-SubCell"/>
</dbReference>
<dbReference type="InterPro" id="IPR010432">
    <property type="entry name" value="RDD"/>
</dbReference>
<dbReference type="Proteomes" id="UP000051086">
    <property type="component" value="Unassembled WGS sequence"/>
</dbReference>
<feature type="transmembrane region" description="Helical" evidence="6">
    <location>
        <begin position="64"/>
        <end position="84"/>
    </location>
</feature>
<gene>
    <name evidence="8" type="ORF">TL5118_03528</name>
    <name evidence="9" type="ORF">TL5120_02768</name>
</gene>
<accession>A0A0P1FN38</accession>
<evidence type="ECO:0000256" key="4">
    <source>
        <dbReference type="ARBA" id="ARBA00022989"/>
    </source>
</evidence>
<protein>
    <submittedName>
        <fullName evidence="9">RDD family protein</fullName>
    </submittedName>
</protein>
<evidence type="ECO:0000313" key="9">
    <source>
        <dbReference type="EMBL" id="CUH72966.1"/>
    </source>
</evidence>
<evidence type="ECO:0000256" key="5">
    <source>
        <dbReference type="ARBA" id="ARBA00023136"/>
    </source>
</evidence>
<dbReference type="PANTHER" id="PTHR36115">
    <property type="entry name" value="PROLINE-RICH ANTIGEN HOMOLOG-RELATED"/>
    <property type="match status" value="1"/>
</dbReference>
<dbReference type="Pfam" id="PF06271">
    <property type="entry name" value="RDD"/>
    <property type="match status" value="1"/>
</dbReference>
<dbReference type="Proteomes" id="UP000051887">
    <property type="component" value="Unassembled WGS sequence"/>
</dbReference>
<proteinExistence type="predicted"/>
<keyword evidence="5 6" id="KW-0472">Membrane</keyword>
<keyword evidence="4 6" id="KW-1133">Transmembrane helix</keyword>
<keyword evidence="2" id="KW-1003">Cell membrane</keyword>
<dbReference type="EMBL" id="CYSC01000035">
    <property type="protein sequence ID" value="CUH72966.1"/>
    <property type="molecule type" value="Genomic_DNA"/>
</dbReference>
<dbReference type="AlphaFoldDB" id="A0A0P1FN38"/>
<feature type="transmembrane region" description="Helical" evidence="6">
    <location>
        <begin position="105"/>
        <end position="128"/>
    </location>
</feature>
<evidence type="ECO:0000313" key="8">
    <source>
        <dbReference type="EMBL" id="CUH69563.1"/>
    </source>
</evidence>
<organism evidence="9 11">
    <name type="scientific">Thalassovita autumnalis</name>
    <dbReference type="NCBI Taxonomy" id="2072972"/>
    <lineage>
        <taxon>Bacteria</taxon>
        <taxon>Pseudomonadati</taxon>
        <taxon>Pseudomonadota</taxon>
        <taxon>Alphaproteobacteria</taxon>
        <taxon>Rhodobacterales</taxon>
        <taxon>Roseobacteraceae</taxon>
        <taxon>Thalassovita</taxon>
    </lineage>
</organism>
<comment type="subcellular location">
    <subcellularLocation>
        <location evidence="1">Cell membrane</location>
        <topology evidence="1">Multi-pass membrane protein</topology>
    </subcellularLocation>
</comment>
<reference evidence="8 10" key="2">
    <citation type="submission" date="2015-09" db="EMBL/GenBank/DDBJ databases">
        <authorList>
            <person name="Rodrigo-Torres L."/>
            <person name="Arahal D.R."/>
        </authorList>
    </citation>
    <scope>NUCLEOTIDE SEQUENCE [LARGE SCALE GENOMIC DNA]</scope>
    <source>
        <strain evidence="8 10">CECT 5118</strain>
    </source>
</reference>